<feature type="region of interest" description="Disordered" evidence="5">
    <location>
        <begin position="181"/>
        <end position="210"/>
    </location>
</feature>
<dbReference type="PANTHER" id="PTHR34396:SF27">
    <property type="entry name" value="OS08G0208700 PROTEIN"/>
    <property type="match status" value="1"/>
</dbReference>
<evidence type="ECO:0000256" key="1">
    <source>
        <dbReference type="ARBA" id="ARBA00022723"/>
    </source>
</evidence>
<feature type="compositionally biased region" description="Low complexity" evidence="5">
    <location>
        <begin position="126"/>
        <end position="139"/>
    </location>
</feature>
<dbReference type="PROSITE" id="PS50808">
    <property type="entry name" value="ZF_BED"/>
    <property type="match status" value="2"/>
</dbReference>
<keyword evidence="3" id="KW-0862">Zinc</keyword>
<dbReference type="SMART" id="SM00614">
    <property type="entry name" value="ZnF_BED"/>
    <property type="match status" value="2"/>
</dbReference>
<proteinExistence type="predicted"/>
<evidence type="ECO:0000256" key="2">
    <source>
        <dbReference type="ARBA" id="ARBA00022771"/>
    </source>
</evidence>
<dbReference type="GO" id="GO:1990837">
    <property type="term" value="F:sequence-specific double-stranded DNA binding"/>
    <property type="evidence" value="ECO:0007669"/>
    <property type="project" value="TreeGrafter"/>
</dbReference>
<keyword evidence="1" id="KW-0479">Metal-binding</keyword>
<dbReference type="AlphaFoldDB" id="A0AAN5DES2"/>
<name>A0AAN5DES2_9BILA</name>
<feature type="compositionally biased region" description="Basic and acidic residues" evidence="5">
    <location>
        <begin position="284"/>
        <end position="295"/>
    </location>
</feature>
<dbReference type="GO" id="GO:0005634">
    <property type="term" value="C:nucleus"/>
    <property type="evidence" value="ECO:0007669"/>
    <property type="project" value="TreeGrafter"/>
</dbReference>
<dbReference type="InterPro" id="IPR053031">
    <property type="entry name" value="Cuticle_assoc_protein"/>
</dbReference>
<dbReference type="InterPro" id="IPR003656">
    <property type="entry name" value="Znf_BED"/>
</dbReference>
<evidence type="ECO:0000256" key="4">
    <source>
        <dbReference type="PROSITE-ProRule" id="PRU00027"/>
    </source>
</evidence>
<protein>
    <recommendedName>
        <fullName evidence="6">BED-type domain-containing protein</fullName>
    </recommendedName>
</protein>
<reference evidence="8" key="1">
    <citation type="submission" date="2022-10" db="EMBL/GenBank/DDBJ databases">
        <title>Genome assembly of Pristionchus species.</title>
        <authorList>
            <person name="Yoshida K."/>
            <person name="Sommer R.J."/>
        </authorList>
    </citation>
    <scope>NUCLEOTIDE SEQUENCE [LARGE SCALE GENOMIC DNA]</scope>
    <source>
        <strain evidence="8">RS5460</strain>
    </source>
</reference>
<dbReference type="Pfam" id="PF02892">
    <property type="entry name" value="zf-BED"/>
    <property type="match status" value="2"/>
</dbReference>
<feature type="region of interest" description="Disordered" evidence="5">
    <location>
        <begin position="126"/>
        <end position="165"/>
    </location>
</feature>
<keyword evidence="8" id="KW-1185">Reference proteome</keyword>
<dbReference type="EMBL" id="BTRK01000006">
    <property type="protein sequence ID" value="GMR61853.1"/>
    <property type="molecule type" value="Genomic_DNA"/>
</dbReference>
<sequence length="456" mass="51727">MTYDMNLRLRELMTLRLEDVVGDPHHSTDVNPMARLVRLLCESCLWLLRDWPKQKIDDLERVRASRLDAQERLRKLLRARPHKDSELDGLILILSDAILTISEQWPGSEAESEDFPYVVDEVVPTTPQLSQQSESLESTRSPIAEMPKVDAPPEENPRDNICEPSPAKRLRIDANPRYMDECQRPSTSHAIPPPAINPARKQHKEKHQANNAPSALWAYFTKVTGETGMHLGQCMICRRLIPRHKYGTSGMKTHLRVHHPSEFISLGMESRESSQNSLTVASEAEPRRTTAKEKATTSVSAIVAALNRPTGTRIDASAPLFGDSVKEEEPDYDEAANHNRAESEDNFEEPSSSQQQPSSAHLRGNRGASDIWSYFRKEDVNEDKHGCCMLCGWTRKIYNHGTNTMWAHLKRQHPYEYSVLKPFEFHPTIAYKPGEVVPSHLTLPRPPPSMEDGQEL</sequence>
<feature type="domain" description="BED-type" evidence="6">
    <location>
        <begin position="366"/>
        <end position="420"/>
    </location>
</feature>
<dbReference type="InterPro" id="IPR036236">
    <property type="entry name" value="Znf_C2H2_sf"/>
</dbReference>
<feature type="domain" description="BED-type" evidence="6">
    <location>
        <begin position="211"/>
        <end position="266"/>
    </location>
</feature>
<evidence type="ECO:0000256" key="5">
    <source>
        <dbReference type="SAM" id="MobiDB-lite"/>
    </source>
</evidence>
<feature type="compositionally biased region" description="Low complexity" evidence="5">
    <location>
        <begin position="350"/>
        <end position="359"/>
    </location>
</feature>
<evidence type="ECO:0000259" key="6">
    <source>
        <dbReference type="PROSITE" id="PS50808"/>
    </source>
</evidence>
<comment type="caution">
    <text evidence="7">The sequence shown here is derived from an EMBL/GenBank/DDBJ whole genome shotgun (WGS) entry which is preliminary data.</text>
</comment>
<evidence type="ECO:0000313" key="8">
    <source>
        <dbReference type="Proteomes" id="UP001328107"/>
    </source>
</evidence>
<feature type="region of interest" description="Disordered" evidence="5">
    <location>
        <begin position="268"/>
        <end position="297"/>
    </location>
</feature>
<feature type="region of interest" description="Disordered" evidence="5">
    <location>
        <begin position="313"/>
        <end position="365"/>
    </location>
</feature>
<evidence type="ECO:0000256" key="3">
    <source>
        <dbReference type="ARBA" id="ARBA00022833"/>
    </source>
</evidence>
<dbReference type="Proteomes" id="UP001328107">
    <property type="component" value="Unassembled WGS sequence"/>
</dbReference>
<organism evidence="7 8">
    <name type="scientific">Pristionchus mayeri</name>
    <dbReference type="NCBI Taxonomy" id="1317129"/>
    <lineage>
        <taxon>Eukaryota</taxon>
        <taxon>Metazoa</taxon>
        <taxon>Ecdysozoa</taxon>
        <taxon>Nematoda</taxon>
        <taxon>Chromadorea</taxon>
        <taxon>Rhabditida</taxon>
        <taxon>Rhabditina</taxon>
        <taxon>Diplogasteromorpha</taxon>
        <taxon>Diplogasteroidea</taxon>
        <taxon>Neodiplogasteridae</taxon>
        <taxon>Pristionchus</taxon>
    </lineage>
</organism>
<evidence type="ECO:0000313" key="7">
    <source>
        <dbReference type="EMBL" id="GMR61853.1"/>
    </source>
</evidence>
<accession>A0AAN5DES2</accession>
<keyword evidence="2 4" id="KW-0863">Zinc-finger</keyword>
<dbReference type="SUPFAM" id="SSF57667">
    <property type="entry name" value="beta-beta-alpha zinc fingers"/>
    <property type="match status" value="2"/>
</dbReference>
<dbReference type="GO" id="GO:0006357">
    <property type="term" value="P:regulation of transcription by RNA polymerase II"/>
    <property type="evidence" value="ECO:0007669"/>
    <property type="project" value="TreeGrafter"/>
</dbReference>
<gene>
    <name evidence="7" type="ORF">PMAYCL1PPCAC_32048</name>
</gene>
<dbReference type="GO" id="GO:0008270">
    <property type="term" value="F:zinc ion binding"/>
    <property type="evidence" value="ECO:0007669"/>
    <property type="project" value="UniProtKB-KW"/>
</dbReference>
<dbReference type="PANTHER" id="PTHR34396">
    <property type="entry name" value="OS03G0264950 PROTEIN-RELATED"/>
    <property type="match status" value="1"/>
</dbReference>